<dbReference type="KEGG" id="ptan:CRYO30217_01810"/>
<accession>A0A916NH47</accession>
<reference evidence="1" key="1">
    <citation type="submission" date="2021-04" db="EMBL/GenBank/DDBJ databases">
        <authorList>
            <person name="Rodrigo-Torres L."/>
            <person name="Arahal R. D."/>
            <person name="Lucena T."/>
        </authorList>
    </citation>
    <scope>NUCLEOTIDE SEQUENCE</scope>
    <source>
        <strain evidence="1">AS29M-1</strain>
    </source>
</reference>
<keyword evidence="2" id="KW-1185">Reference proteome</keyword>
<proteinExistence type="predicted"/>
<name>A0A916NH47_9FLAO</name>
<dbReference type="EMBL" id="OU015584">
    <property type="protein sequence ID" value="CAG5082109.1"/>
    <property type="molecule type" value="Genomic_DNA"/>
</dbReference>
<dbReference type="AlphaFoldDB" id="A0A916NH47"/>
<dbReference type="Proteomes" id="UP000683507">
    <property type="component" value="Chromosome"/>
</dbReference>
<evidence type="ECO:0000313" key="2">
    <source>
        <dbReference type="Proteomes" id="UP000683507"/>
    </source>
</evidence>
<sequence length="293" mass="34360">MKKQLILFSFLWLGYGFQAQYIPINDVKAMDIASDAISVKEIADYSTIYGTVLYEFNKDQRIIKKTEFNTKTGEPGVQYIYEYQDNGLKAKKTKYVLEPGKEDTVVFEYNKYGIKICSCTGQGEEGAKYDDRGNVIETYKKNGDPYITTSYTYEGDQIKEKVHTDRYDNGTKIITENERGQITRMEMIGFAFDDRNELAIVESKYNADHKLAKEESIRYKTDKDGSRTDKIKDITYYIYEYGDHGNLILEQRQNKKGKVKYEKKYAYTYDEKGSWIEMYIDGELYKTREIQYK</sequence>
<dbReference type="RefSeq" id="WP_258542000.1">
    <property type="nucleotide sequence ID" value="NZ_OU015584.1"/>
</dbReference>
<organism evidence="1 2">
    <name type="scientific">Parvicella tangerina</name>
    <dbReference type="NCBI Taxonomy" id="2829795"/>
    <lineage>
        <taxon>Bacteria</taxon>
        <taxon>Pseudomonadati</taxon>
        <taxon>Bacteroidota</taxon>
        <taxon>Flavobacteriia</taxon>
        <taxon>Flavobacteriales</taxon>
        <taxon>Parvicellaceae</taxon>
        <taxon>Parvicella</taxon>
    </lineage>
</organism>
<protein>
    <submittedName>
        <fullName evidence="1">Uncharacterized protein</fullName>
    </submittedName>
</protein>
<evidence type="ECO:0000313" key="1">
    <source>
        <dbReference type="EMBL" id="CAG5082109.1"/>
    </source>
</evidence>
<gene>
    <name evidence="1" type="ORF">CRYO30217_01810</name>
</gene>